<keyword evidence="2" id="KW-1185">Reference proteome</keyword>
<dbReference type="Proteomes" id="UP001500507">
    <property type="component" value="Unassembled WGS sequence"/>
</dbReference>
<dbReference type="RefSeq" id="WP_343763907.1">
    <property type="nucleotide sequence ID" value="NZ_BAAAFG010000002.1"/>
</dbReference>
<organism evidence="1 2">
    <name type="scientific">Gangjinia marincola</name>
    <dbReference type="NCBI Taxonomy" id="578463"/>
    <lineage>
        <taxon>Bacteria</taxon>
        <taxon>Pseudomonadati</taxon>
        <taxon>Bacteroidota</taxon>
        <taxon>Flavobacteriia</taxon>
        <taxon>Flavobacteriales</taxon>
        <taxon>Flavobacteriaceae</taxon>
        <taxon>Gangjinia</taxon>
    </lineage>
</organism>
<reference evidence="1 2" key="1">
    <citation type="journal article" date="2019" name="Int. J. Syst. Evol. Microbiol.">
        <title>The Global Catalogue of Microorganisms (GCM) 10K type strain sequencing project: providing services to taxonomists for standard genome sequencing and annotation.</title>
        <authorList>
            <consortium name="The Broad Institute Genomics Platform"/>
            <consortium name="The Broad Institute Genome Sequencing Center for Infectious Disease"/>
            <person name="Wu L."/>
            <person name="Ma J."/>
        </authorList>
    </citation>
    <scope>NUCLEOTIDE SEQUENCE [LARGE SCALE GENOMIC DNA]</scope>
    <source>
        <strain evidence="1 2">JCM 16082</strain>
    </source>
</reference>
<dbReference type="EMBL" id="BAAAFG010000002">
    <property type="protein sequence ID" value="GAA0871556.1"/>
    <property type="molecule type" value="Genomic_DNA"/>
</dbReference>
<name>A0ABN1MEN5_9FLAO</name>
<evidence type="ECO:0000313" key="2">
    <source>
        <dbReference type="Proteomes" id="UP001500507"/>
    </source>
</evidence>
<protein>
    <submittedName>
        <fullName evidence="1">Epimerase</fullName>
    </submittedName>
</protein>
<evidence type="ECO:0000313" key="1">
    <source>
        <dbReference type="EMBL" id="GAA0871556.1"/>
    </source>
</evidence>
<sequence>MRIGVLGCGWLGLPLAKKLVSKQHTVKGSTTSLQKLPDLEEHGIKSYYIELFEDVIQGTITQFLDELDILIVDIPPGLRKDPNSSFIAKIEQLCSCIVLSSIEQIVFTSSISVYAEGYPFPTHTEDSTLYSSTRSAEQLLAAEKLIKGLPQTSLILRLGGLIGEDRHPVHNLAGKTLKNGSAPINLVHRNDVISLILNSLKWIESIPTLNVVYPDHTPKKIYYQDKAEMIGLKPPTFEHSGKPTGKIIHSKAEELIPNFFYQQKV</sequence>
<accession>A0ABN1MEN5</accession>
<dbReference type="SUPFAM" id="SSF51735">
    <property type="entry name" value="NAD(P)-binding Rossmann-fold domains"/>
    <property type="match status" value="1"/>
</dbReference>
<proteinExistence type="predicted"/>
<dbReference type="Gene3D" id="3.40.50.720">
    <property type="entry name" value="NAD(P)-binding Rossmann-like Domain"/>
    <property type="match status" value="1"/>
</dbReference>
<comment type="caution">
    <text evidence="1">The sequence shown here is derived from an EMBL/GenBank/DDBJ whole genome shotgun (WGS) entry which is preliminary data.</text>
</comment>
<gene>
    <name evidence="1" type="ORF">GCM10009117_07020</name>
</gene>
<dbReference type="InterPro" id="IPR036291">
    <property type="entry name" value="NAD(P)-bd_dom_sf"/>
</dbReference>